<keyword evidence="2 5" id="KW-0812">Transmembrane</keyword>
<dbReference type="EMBL" id="UOFU01000384">
    <property type="protein sequence ID" value="VAX04587.1"/>
    <property type="molecule type" value="Genomic_DNA"/>
</dbReference>
<evidence type="ECO:0000256" key="3">
    <source>
        <dbReference type="ARBA" id="ARBA00022989"/>
    </source>
</evidence>
<keyword evidence="4 5" id="KW-0472">Membrane</keyword>
<sequence>MHPVIKIILFLIYATAIAFGDVMTLLAGAVLMLALYLPGSREQLLLAFRMLRRMRWFFLSIALVYLLFTPGRLLFSAWPWGPTLEGLSGGGLRIISLVLIVFAVNLLLRTTLHPALISAILWCLTPLAWVGLPRERLAVRIALTLDAVDSVQVIYRHRPRDDGHAGEPSGNTRPASLKARLQRIGATAQRLVTAVIEQAEAAPTVAIEVPRPSNPPLIQWLYPLLLGTLFMVLGG</sequence>
<name>A0A3B1BI86_9ZZZZ</name>
<feature type="transmembrane region" description="Helical" evidence="5">
    <location>
        <begin position="56"/>
        <end position="78"/>
    </location>
</feature>
<keyword evidence="3 5" id="KW-1133">Transmembrane helix</keyword>
<evidence type="ECO:0000313" key="6">
    <source>
        <dbReference type="EMBL" id="VAX04587.1"/>
    </source>
</evidence>
<organism evidence="6">
    <name type="scientific">hydrothermal vent metagenome</name>
    <dbReference type="NCBI Taxonomy" id="652676"/>
    <lineage>
        <taxon>unclassified sequences</taxon>
        <taxon>metagenomes</taxon>
        <taxon>ecological metagenomes</taxon>
    </lineage>
</organism>
<evidence type="ECO:0000256" key="2">
    <source>
        <dbReference type="ARBA" id="ARBA00022692"/>
    </source>
</evidence>
<dbReference type="AlphaFoldDB" id="A0A3B1BI86"/>
<evidence type="ECO:0000256" key="4">
    <source>
        <dbReference type="ARBA" id="ARBA00023136"/>
    </source>
</evidence>
<dbReference type="CDD" id="cd16914">
    <property type="entry name" value="EcfT"/>
    <property type="match status" value="1"/>
</dbReference>
<evidence type="ECO:0008006" key="7">
    <source>
        <dbReference type="Google" id="ProtNLM"/>
    </source>
</evidence>
<dbReference type="InterPro" id="IPR003339">
    <property type="entry name" value="ABC/ECF_trnsptr_transmembrane"/>
</dbReference>
<feature type="transmembrane region" description="Helical" evidence="5">
    <location>
        <begin position="115"/>
        <end position="132"/>
    </location>
</feature>
<feature type="transmembrane region" description="Helical" evidence="5">
    <location>
        <begin position="12"/>
        <end position="36"/>
    </location>
</feature>
<reference evidence="6" key="1">
    <citation type="submission" date="2018-06" db="EMBL/GenBank/DDBJ databases">
        <authorList>
            <person name="Zhirakovskaya E."/>
        </authorList>
    </citation>
    <scope>NUCLEOTIDE SEQUENCE</scope>
</reference>
<feature type="transmembrane region" description="Helical" evidence="5">
    <location>
        <begin position="90"/>
        <end position="108"/>
    </location>
</feature>
<accession>A0A3B1BI86</accession>
<protein>
    <recommendedName>
        <fullName evidence="7">Transmembrane protein</fullName>
    </recommendedName>
</protein>
<comment type="subcellular location">
    <subcellularLocation>
        <location evidence="1">Membrane</location>
        <topology evidence="1">Multi-pass membrane protein</topology>
    </subcellularLocation>
</comment>
<dbReference type="GO" id="GO:0005886">
    <property type="term" value="C:plasma membrane"/>
    <property type="evidence" value="ECO:0007669"/>
    <property type="project" value="UniProtKB-ARBA"/>
</dbReference>
<gene>
    <name evidence="6" type="ORF">MNBD_GAMMA20-2162</name>
</gene>
<evidence type="ECO:0000256" key="1">
    <source>
        <dbReference type="ARBA" id="ARBA00004141"/>
    </source>
</evidence>
<proteinExistence type="predicted"/>
<evidence type="ECO:0000256" key="5">
    <source>
        <dbReference type="SAM" id="Phobius"/>
    </source>
</evidence>